<dbReference type="AlphaFoldDB" id="A0A937F525"/>
<proteinExistence type="inferred from homology"/>
<keyword evidence="3" id="KW-1185">Reference proteome</keyword>
<dbReference type="SUPFAM" id="SSF51735">
    <property type="entry name" value="NAD(P)-binding Rossmann-fold domains"/>
    <property type="match status" value="1"/>
</dbReference>
<dbReference type="PRINTS" id="PR00081">
    <property type="entry name" value="GDHRDH"/>
</dbReference>
<gene>
    <name evidence="2" type="ORF">JL102_10445</name>
</gene>
<dbReference type="InterPro" id="IPR036291">
    <property type="entry name" value="NAD(P)-bd_dom_sf"/>
</dbReference>
<protein>
    <submittedName>
        <fullName evidence="2">SDR family oxidoreductase</fullName>
    </submittedName>
</protein>
<dbReference type="PANTHER" id="PTHR42879:SF6">
    <property type="entry name" value="NADPH-DEPENDENT REDUCTASE BACG"/>
    <property type="match status" value="1"/>
</dbReference>
<comment type="similarity">
    <text evidence="1">Belongs to the short-chain dehydrogenases/reductases (SDR) family.</text>
</comment>
<name>A0A937F525_9BACT</name>
<dbReference type="InterPro" id="IPR050259">
    <property type="entry name" value="SDR"/>
</dbReference>
<comment type="caution">
    <text evidence="2">The sequence shown here is derived from an EMBL/GenBank/DDBJ whole genome shotgun (WGS) entry which is preliminary data.</text>
</comment>
<dbReference type="Proteomes" id="UP000659388">
    <property type="component" value="Unassembled WGS sequence"/>
</dbReference>
<dbReference type="Gene3D" id="3.40.50.720">
    <property type="entry name" value="NAD(P)-binding Rossmann-like Domain"/>
    <property type="match status" value="1"/>
</dbReference>
<dbReference type="InterPro" id="IPR002347">
    <property type="entry name" value="SDR_fam"/>
</dbReference>
<dbReference type="Pfam" id="PF13561">
    <property type="entry name" value="adh_short_C2"/>
    <property type="match status" value="1"/>
</dbReference>
<organism evidence="2 3">
    <name type="scientific">Fulvivirga sediminis</name>
    <dbReference type="NCBI Taxonomy" id="2803949"/>
    <lineage>
        <taxon>Bacteria</taxon>
        <taxon>Pseudomonadati</taxon>
        <taxon>Bacteroidota</taxon>
        <taxon>Cytophagia</taxon>
        <taxon>Cytophagales</taxon>
        <taxon>Fulvivirgaceae</taxon>
        <taxon>Fulvivirga</taxon>
    </lineage>
</organism>
<evidence type="ECO:0000313" key="2">
    <source>
        <dbReference type="EMBL" id="MBL3656552.1"/>
    </source>
</evidence>
<accession>A0A937F525</accession>
<dbReference type="RefSeq" id="WP_202244340.1">
    <property type="nucleotide sequence ID" value="NZ_JAESIY010000005.1"/>
</dbReference>
<evidence type="ECO:0000256" key="1">
    <source>
        <dbReference type="ARBA" id="ARBA00006484"/>
    </source>
</evidence>
<dbReference type="PANTHER" id="PTHR42879">
    <property type="entry name" value="3-OXOACYL-(ACYL-CARRIER-PROTEIN) REDUCTASE"/>
    <property type="match status" value="1"/>
</dbReference>
<reference evidence="2" key="1">
    <citation type="submission" date="2021-01" db="EMBL/GenBank/DDBJ databases">
        <title>Fulvivirga kasyanovii gen. nov., sp nov., a novel member of the phylum Bacteroidetes isolated from seawater in a mussel farm.</title>
        <authorList>
            <person name="Zhao L.-H."/>
            <person name="Wang Z.-J."/>
        </authorList>
    </citation>
    <scope>NUCLEOTIDE SEQUENCE</scope>
    <source>
        <strain evidence="2">2943</strain>
    </source>
</reference>
<evidence type="ECO:0000313" key="3">
    <source>
        <dbReference type="Proteomes" id="UP000659388"/>
    </source>
</evidence>
<sequence length="232" mass="24729">MKKVAIITGSSGGIGRACAIALKAEYELALLSRSEKVMMLAEELGALGVQGSVTEKSDLKKLVNLTMGKFGRIDSVVNNTGHPAGGSLLEISEEEWHHGLNLVLLNVAKMAALVTPIMKKQGSGVYVNISTFAATEPSAAFPVSSVLRAGLANYAKLYADEFAVNNIRMNNVLPGYINSFKATAEIVNKIPMKRQGLMEEVAKTVKFLLSDDAAYITGQNIKVDGGLTRSVI</sequence>
<dbReference type="EMBL" id="JAESIY010000005">
    <property type="protein sequence ID" value="MBL3656552.1"/>
    <property type="molecule type" value="Genomic_DNA"/>
</dbReference>